<accession>A0AAE0CQU0</accession>
<evidence type="ECO:0000313" key="3">
    <source>
        <dbReference type="EMBL" id="KAK2660205.1"/>
    </source>
</evidence>
<reference evidence="3" key="1">
    <citation type="journal article" date="2023" name="Plant J.">
        <title>Genome sequences and population genomics provide insights into the demographic history, inbreeding, and mutation load of two 'living fossil' tree species of Dipteronia.</title>
        <authorList>
            <person name="Feng Y."/>
            <person name="Comes H.P."/>
            <person name="Chen J."/>
            <person name="Zhu S."/>
            <person name="Lu R."/>
            <person name="Zhang X."/>
            <person name="Li P."/>
            <person name="Qiu J."/>
            <person name="Olsen K.M."/>
            <person name="Qiu Y."/>
        </authorList>
    </citation>
    <scope>NUCLEOTIDE SEQUENCE</scope>
    <source>
        <strain evidence="3">KIB01</strain>
    </source>
</reference>
<organism evidence="3 4">
    <name type="scientific">Dipteronia dyeriana</name>
    <dbReference type="NCBI Taxonomy" id="168575"/>
    <lineage>
        <taxon>Eukaryota</taxon>
        <taxon>Viridiplantae</taxon>
        <taxon>Streptophyta</taxon>
        <taxon>Embryophyta</taxon>
        <taxon>Tracheophyta</taxon>
        <taxon>Spermatophyta</taxon>
        <taxon>Magnoliopsida</taxon>
        <taxon>eudicotyledons</taxon>
        <taxon>Gunneridae</taxon>
        <taxon>Pentapetalae</taxon>
        <taxon>rosids</taxon>
        <taxon>malvids</taxon>
        <taxon>Sapindales</taxon>
        <taxon>Sapindaceae</taxon>
        <taxon>Hippocastanoideae</taxon>
        <taxon>Acereae</taxon>
        <taxon>Dipteronia</taxon>
    </lineage>
</organism>
<dbReference type="Pfam" id="PF04937">
    <property type="entry name" value="DUF659"/>
    <property type="match status" value="1"/>
</dbReference>
<comment type="caution">
    <text evidence="3">The sequence shown here is derived from an EMBL/GenBank/DDBJ whole genome shotgun (WGS) entry which is preliminary data.</text>
</comment>
<feature type="region of interest" description="Disordered" evidence="1">
    <location>
        <begin position="1"/>
        <end position="38"/>
    </location>
</feature>
<dbReference type="AlphaFoldDB" id="A0AAE0CQU0"/>
<dbReference type="InterPro" id="IPR012337">
    <property type="entry name" value="RNaseH-like_sf"/>
</dbReference>
<sequence length="415" mass="47478">MLSSTKKQPSGTRTGSESGSTNESINLFKKPKQKGPLDLFYNKSPSSLRQSKLGESDAVKEELRGRVCKTFARWMYEVGIPFNTVKYCSFNAFCEVVGQYGPGVKPPTYHEVRVPLLKNEVKATCETLKMHVQEWKTYGCSILSDGWKDRRERTLINFLVNSLRGSVFIESVDASGYAKTGENMFDLLSQFVEKIGVENVVQVVTDSASNNVLAGRFLEAKYPNLFWTPCATHCLDLILEDIFKLKRMKQTFERVIMINNYIYSRTGVVNMLRKYTNMKELLRPAKTRFATAFITLSRIYSQKANLTRMFSSEEWAKSKWFKEAGAKRVVEVFLMPSFWNNVVFAFKIAGPLVGVLRLVDVERKPVMGYIYEAMDRAKEAIARSFGGNEIKYEDIFKLIDARWNIQLHRPPHEAG</sequence>
<dbReference type="Proteomes" id="UP001280121">
    <property type="component" value="Unassembled WGS sequence"/>
</dbReference>
<evidence type="ECO:0000259" key="2">
    <source>
        <dbReference type="Pfam" id="PF04937"/>
    </source>
</evidence>
<dbReference type="PANTHER" id="PTHR32166">
    <property type="entry name" value="OSJNBA0013A04.12 PROTEIN"/>
    <property type="match status" value="1"/>
</dbReference>
<proteinExistence type="predicted"/>
<gene>
    <name evidence="3" type="ORF">Ddye_006738</name>
</gene>
<keyword evidence="4" id="KW-1185">Reference proteome</keyword>
<feature type="compositionally biased region" description="Low complexity" evidence="1">
    <location>
        <begin position="10"/>
        <end position="24"/>
    </location>
</feature>
<dbReference type="InterPro" id="IPR007021">
    <property type="entry name" value="DUF659"/>
</dbReference>
<evidence type="ECO:0000313" key="4">
    <source>
        <dbReference type="Proteomes" id="UP001280121"/>
    </source>
</evidence>
<feature type="domain" description="DUF659" evidence="2">
    <location>
        <begin position="107"/>
        <end position="257"/>
    </location>
</feature>
<name>A0AAE0CQU0_9ROSI</name>
<dbReference type="PANTHER" id="PTHR32166:SF74">
    <property type="entry name" value="OS05G0256350 PROTEIN"/>
    <property type="match status" value="1"/>
</dbReference>
<dbReference type="EMBL" id="JANJYI010000002">
    <property type="protein sequence ID" value="KAK2660205.1"/>
    <property type="molecule type" value="Genomic_DNA"/>
</dbReference>
<dbReference type="SUPFAM" id="SSF53098">
    <property type="entry name" value="Ribonuclease H-like"/>
    <property type="match status" value="1"/>
</dbReference>
<evidence type="ECO:0000256" key="1">
    <source>
        <dbReference type="SAM" id="MobiDB-lite"/>
    </source>
</evidence>
<protein>
    <recommendedName>
        <fullName evidence="2">DUF659 domain-containing protein</fullName>
    </recommendedName>
</protein>